<reference evidence="1" key="2">
    <citation type="submission" date="2015-06" db="UniProtKB">
        <authorList>
            <consortium name="EnsemblPlants"/>
        </authorList>
    </citation>
    <scope>IDENTIFICATION</scope>
</reference>
<accession>A0A0E0PM40</accession>
<keyword evidence="2" id="KW-1185">Reference proteome</keyword>
<sequence length="108" mass="11907">MELGPIGPVQREGRWLVVPQAPSRSEPFATSTAWTDKNSGCMAFSRMVGGLELVGSLAMDRWHSLVDSSSTSHRGYSLVQTGKLKERGEVDMWKRGNRVACQAVKIKD</sequence>
<evidence type="ECO:0000313" key="1">
    <source>
        <dbReference type="EnsemblPlants" id="ORUFI05G16530.1"/>
    </source>
</evidence>
<name>A0A0E0PM40_ORYRU</name>
<dbReference type="HOGENOM" id="CLU_2201326_0_0_1"/>
<dbReference type="AlphaFoldDB" id="A0A0E0PM40"/>
<dbReference type="EnsemblPlants" id="ORUFI05G16530.1">
    <property type="protein sequence ID" value="ORUFI05G16530.1"/>
    <property type="gene ID" value="ORUFI05G16530"/>
</dbReference>
<dbReference type="Proteomes" id="UP000008022">
    <property type="component" value="Unassembled WGS sequence"/>
</dbReference>
<dbReference type="OMA" id="LAMDRWH"/>
<proteinExistence type="predicted"/>
<protein>
    <submittedName>
        <fullName evidence="1">Uncharacterized protein</fullName>
    </submittedName>
</protein>
<evidence type="ECO:0000313" key="2">
    <source>
        <dbReference type="Proteomes" id="UP000008022"/>
    </source>
</evidence>
<organism evidence="1 2">
    <name type="scientific">Oryza rufipogon</name>
    <name type="common">Brownbeard rice</name>
    <name type="synonym">Asian wild rice</name>
    <dbReference type="NCBI Taxonomy" id="4529"/>
    <lineage>
        <taxon>Eukaryota</taxon>
        <taxon>Viridiplantae</taxon>
        <taxon>Streptophyta</taxon>
        <taxon>Embryophyta</taxon>
        <taxon>Tracheophyta</taxon>
        <taxon>Spermatophyta</taxon>
        <taxon>Magnoliopsida</taxon>
        <taxon>Liliopsida</taxon>
        <taxon>Poales</taxon>
        <taxon>Poaceae</taxon>
        <taxon>BOP clade</taxon>
        <taxon>Oryzoideae</taxon>
        <taxon>Oryzeae</taxon>
        <taxon>Oryzinae</taxon>
        <taxon>Oryza</taxon>
    </lineage>
</organism>
<dbReference type="Gramene" id="ORUFI05G16530.1">
    <property type="protein sequence ID" value="ORUFI05G16530.1"/>
    <property type="gene ID" value="ORUFI05G16530"/>
</dbReference>
<reference evidence="2" key="1">
    <citation type="submission" date="2013-06" db="EMBL/GenBank/DDBJ databases">
        <authorList>
            <person name="Zhao Q."/>
        </authorList>
    </citation>
    <scope>NUCLEOTIDE SEQUENCE</scope>
    <source>
        <strain evidence="2">cv. W1943</strain>
    </source>
</reference>